<evidence type="ECO:0000313" key="9">
    <source>
        <dbReference type="Proteomes" id="UP000019116"/>
    </source>
</evidence>
<keyword evidence="3" id="KW-0285">Flavoprotein</keyword>
<dbReference type="STRING" id="4565.A0A3B6SPC8"/>
<dbReference type="Gene3D" id="3.40.462.20">
    <property type="match status" value="1"/>
</dbReference>
<dbReference type="InterPro" id="IPR036318">
    <property type="entry name" value="FAD-bd_PCMH-like_sf"/>
</dbReference>
<dbReference type="PROSITE" id="PS51387">
    <property type="entry name" value="FAD_PCMH"/>
    <property type="match status" value="1"/>
</dbReference>
<evidence type="ECO:0000256" key="4">
    <source>
        <dbReference type="ARBA" id="ARBA00022729"/>
    </source>
</evidence>
<comment type="similarity">
    <text evidence="2">Belongs to the oxygen-dependent FAD-linked oxidoreductase family.</text>
</comment>
<dbReference type="AlphaFoldDB" id="A0A3B6SPC8"/>
<dbReference type="SUPFAM" id="SSF56176">
    <property type="entry name" value="FAD-binding/transporter-associated domain-like"/>
    <property type="match status" value="1"/>
</dbReference>
<dbReference type="Gramene" id="TraesROB_scaffold_042130_01G000100.1">
    <property type="protein sequence ID" value="TraesROB_scaffold_042130_01G000100.1"/>
    <property type="gene ID" value="TraesROB_scaffold_042130_01G000100"/>
</dbReference>
<dbReference type="OrthoDB" id="407275at2759"/>
<feature type="domain" description="FAD-binding PCMH-type" evidence="7">
    <location>
        <begin position="94"/>
        <end position="270"/>
    </location>
</feature>
<dbReference type="GO" id="GO:0071949">
    <property type="term" value="F:FAD binding"/>
    <property type="evidence" value="ECO:0007669"/>
    <property type="project" value="InterPro"/>
</dbReference>
<dbReference type="Pfam" id="PF01565">
    <property type="entry name" value="FAD_binding_4"/>
    <property type="match status" value="1"/>
</dbReference>
<dbReference type="Pfam" id="PF08031">
    <property type="entry name" value="BBE"/>
    <property type="match status" value="1"/>
</dbReference>
<dbReference type="OMA" id="AWANIFT"/>
<keyword evidence="4" id="KW-0732">Signal</keyword>
<keyword evidence="6" id="KW-0325">Glycoprotein</keyword>
<evidence type="ECO:0000313" key="8">
    <source>
        <dbReference type="EnsemblPlants" id="TraesCS7B02G273500.1.cds1"/>
    </source>
</evidence>
<proteinExistence type="inferred from homology"/>
<evidence type="ECO:0000256" key="2">
    <source>
        <dbReference type="ARBA" id="ARBA00005466"/>
    </source>
</evidence>
<dbReference type="Gramene" id="TraesRN7B0100754200.1">
    <property type="protein sequence ID" value="TraesRN7B0100754200.1"/>
    <property type="gene ID" value="TraesRN7B0100754200"/>
</dbReference>
<dbReference type="Gramene" id="TraesCS7B02G273500.1">
    <property type="protein sequence ID" value="TraesCS7B02G273500.1.cds1"/>
    <property type="gene ID" value="TraesCS7B02G273500"/>
</dbReference>
<dbReference type="Gramene" id="TraesCAD_scaffold_009029_01G000100.1">
    <property type="protein sequence ID" value="TraesCAD_scaffold_009029_01G000100.1"/>
    <property type="gene ID" value="TraesCAD_scaffold_009029_01G000100"/>
</dbReference>
<dbReference type="InterPro" id="IPR016167">
    <property type="entry name" value="FAD-bd_PCMH_sub1"/>
</dbReference>
<dbReference type="Gene3D" id="3.30.465.10">
    <property type="match status" value="1"/>
</dbReference>
<evidence type="ECO:0000256" key="5">
    <source>
        <dbReference type="ARBA" id="ARBA00022827"/>
    </source>
</evidence>
<dbReference type="Gramene" id="TraesWEE_scaffold_010874_01G000100.1">
    <property type="protein sequence ID" value="TraesWEE_scaffold_010874_01G000100.1"/>
    <property type="gene ID" value="TraesWEE_scaffold_010874_01G000100"/>
</dbReference>
<evidence type="ECO:0000256" key="6">
    <source>
        <dbReference type="ARBA" id="ARBA00023180"/>
    </source>
</evidence>
<dbReference type="Gramene" id="TraesCS7B03G0749100.1">
    <property type="protein sequence ID" value="TraesCS7B03G0749100.1.CDS1"/>
    <property type="gene ID" value="TraesCS7B03G0749100"/>
</dbReference>
<gene>
    <name evidence="8" type="primary">LOC123160322</name>
</gene>
<organism evidence="8">
    <name type="scientific">Triticum aestivum</name>
    <name type="common">Wheat</name>
    <dbReference type="NCBI Taxonomy" id="4565"/>
    <lineage>
        <taxon>Eukaryota</taxon>
        <taxon>Viridiplantae</taxon>
        <taxon>Streptophyta</taxon>
        <taxon>Embryophyta</taxon>
        <taxon>Tracheophyta</taxon>
        <taxon>Spermatophyta</taxon>
        <taxon>Magnoliopsida</taxon>
        <taxon>Liliopsida</taxon>
        <taxon>Poales</taxon>
        <taxon>Poaceae</taxon>
        <taxon>BOP clade</taxon>
        <taxon>Pooideae</taxon>
        <taxon>Triticodae</taxon>
        <taxon>Triticeae</taxon>
        <taxon>Triticinae</taxon>
        <taxon>Triticum</taxon>
    </lineage>
</organism>
<dbReference type="InterPro" id="IPR016166">
    <property type="entry name" value="FAD-bd_PCMH"/>
</dbReference>
<name>A0A3B6SPC8_WHEAT</name>
<dbReference type="PANTHER" id="PTHR32448">
    <property type="entry name" value="OS08G0158400 PROTEIN"/>
    <property type="match status" value="1"/>
</dbReference>
<evidence type="ECO:0000256" key="3">
    <source>
        <dbReference type="ARBA" id="ARBA00022630"/>
    </source>
</evidence>
<dbReference type="Proteomes" id="UP000019116">
    <property type="component" value="Chromosome 7B"/>
</dbReference>
<keyword evidence="5" id="KW-0274">FAD</keyword>
<dbReference type="InterPro" id="IPR012951">
    <property type="entry name" value="BBE"/>
</dbReference>
<reference evidence="8" key="2">
    <citation type="submission" date="2018-10" db="UniProtKB">
        <authorList>
            <consortium name="EnsemblPlants"/>
        </authorList>
    </citation>
    <scope>IDENTIFICATION</scope>
</reference>
<dbReference type="Gramene" id="TraesCLE_scaffold_006131_01G000100.1">
    <property type="protein sequence ID" value="TraesCLE_scaffold_006131_01G000100.1"/>
    <property type="gene ID" value="TraesCLE_scaffold_006131_01G000100"/>
</dbReference>
<protein>
    <recommendedName>
        <fullName evidence="7">FAD-binding PCMH-type domain-containing protein</fullName>
    </recommendedName>
</protein>
<reference evidence="8" key="1">
    <citation type="submission" date="2018-08" db="EMBL/GenBank/DDBJ databases">
        <authorList>
            <person name="Rossello M."/>
        </authorList>
    </citation>
    <scope>NUCLEOTIDE SEQUENCE [LARGE SCALE GENOMIC DNA]</scope>
    <source>
        <strain evidence="8">cv. Chinese Spring</strain>
    </source>
</reference>
<accession>A0A3B6SPC8</accession>
<dbReference type="SMR" id="A0A3B6SPC8"/>
<dbReference type="InterPro" id="IPR006094">
    <property type="entry name" value="Oxid_FAD_bind_N"/>
</dbReference>
<dbReference type="Gramene" id="TraesKAR7B01G0328690.1">
    <property type="protein sequence ID" value="cds.TraesKAR7B01G0328690.1"/>
    <property type="gene ID" value="TraesKAR7B01G0328690"/>
</dbReference>
<dbReference type="EnsemblPlants" id="TraesCS7B02G273500.1">
    <property type="protein sequence ID" value="TraesCS7B02G273500.1.cds1"/>
    <property type="gene ID" value="TraesCS7B02G273500"/>
</dbReference>
<dbReference type="Gene3D" id="3.30.43.10">
    <property type="entry name" value="Uridine Diphospho-n-acetylenolpyruvylglucosamine Reductase, domain 2"/>
    <property type="match status" value="1"/>
</dbReference>
<evidence type="ECO:0000256" key="1">
    <source>
        <dbReference type="ARBA" id="ARBA00001974"/>
    </source>
</evidence>
<dbReference type="GO" id="GO:0016491">
    <property type="term" value="F:oxidoreductase activity"/>
    <property type="evidence" value="ECO:0007669"/>
    <property type="project" value="InterPro"/>
</dbReference>
<dbReference type="InterPro" id="IPR016169">
    <property type="entry name" value="FAD-bd_PCMH_sub2"/>
</dbReference>
<evidence type="ECO:0000259" key="7">
    <source>
        <dbReference type="PROSITE" id="PS51387"/>
    </source>
</evidence>
<keyword evidence="9" id="KW-1185">Reference proteome</keyword>
<sequence length="543" mass="59325">MYATLKTMASPYSFPKDKATKQAMASSRSLALALLFSLLSLSCYASVPSLASSDGFLRCLSAAIPKQLLYTQTSPSFTSVLVSSIRNPKFSTPSTVKPLCIVTPTNSSHVQAAVVCGRRNDVRLRVRSGGHDYEGLSYRSARPEVFAVVDLANLRSVRVDQKAATAWVDSGATLGELYYAISKASKLLAFPAGLCPTIGVGGHFSGGGFGMLLRKYGVAIDNVLDATLVDAKGRLLDKQAMGTDVFWAIRGGGGESFGIVLSWKVKLVPVPPTVTMFSVTKSVDEGAVDILTRWQAVAPALPEDLFIRVLAQKQVANFQAMYLGTPGMLLPLMRSRFPELGLNRTHCKEMTWIQSVPYIYLGSAATVEDILNRTTATRSFSKATSDYVRQAIPKDVWVKIFAWLAKPDAGLMIMDPYGGKIGSLPESATPFPHRGGVLYNIQYMNFWSAATDGSAQTRWLREFFAFVGPYVSNNPREAYVNYRDLDLGQNVVVGNVTSYQAGKVWGEKYFKGNFRRLAVAKGKVDPDDYFRNEQTIPPLVATK</sequence>
<comment type="cofactor">
    <cofactor evidence="1">
        <name>FAD</name>
        <dbReference type="ChEBI" id="CHEBI:57692"/>
    </cofactor>
</comment>